<evidence type="ECO:0000256" key="4">
    <source>
        <dbReference type="ARBA" id="ARBA00022840"/>
    </source>
</evidence>
<evidence type="ECO:0000313" key="12">
    <source>
        <dbReference type="Proteomes" id="UP000476511"/>
    </source>
</evidence>
<feature type="transmembrane region" description="Helical" evidence="8">
    <location>
        <begin position="151"/>
        <end position="169"/>
    </location>
</feature>
<evidence type="ECO:0000256" key="2">
    <source>
        <dbReference type="ARBA" id="ARBA00022692"/>
    </source>
</evidence>
<keyword evidence="12" id="KW-1185">Reference proteome</keyword>
<feature type="transmembrane region" description="Helical" evidence="8">
    <location>
        <begin position="175"/>
        <end position="196"/>
    </location>
</feature>
<feature type="domain" description="ABC transmembrane type-1" evidence="10">
    <location>
        <begin position="35"/>
        <end position="291"/>
    </location>
</feature>
<name>A0A6L5QXA4_9MICO</name>
<dbReference type="InterPro" id="IPR011527">
    <property type="entry name" value="ABC1_TM_dom"/>
</dbReference>
<dbReference type="GO" id="GO:0005524">
    <property type="term" value="F:ATP binding"/>
    <property type="evidence" value="ECO:0007669"/>
    <property type="project" value="UniProtKB-KW"/>
</dbReference>
<dbReference type="PANTHER" id="PTHR24221">
    <property type="entry name" value="ATP-BINDING CASSETTE SUB-FAMILY B"/>
    <property type="match status" value="1"/>
</dbReference>
<feature type="transmembrane region" description="Helical" evidence="8">
    <location>
        <begin position="67"/>
        <end position="86"/>
    </location>
</feature>
<evidence type="ECO:0000256" key="7">
    <source>
        <dbReference type="SAM" id="MobiDB-lite"/>
    </source>
</evidence>
<dbReference type="GO" id="GO:0140359">
    <property type="term" value="F:ABC-type transporter activity"/>
    <property type="evidence" value="ECO:0007669"/>
    <property type="project" value="InterPro"/>
</dbReference>
<dbReference type="AlphaFoldDB" id="A0A6L5QXA4"/>
<dbReference type="Pfam" id="PF00664">
    <property type="entry name" value="ABC_membrane"/>
    <property type="match status" value="1"/>
</dbReference>
<dbReference type="SUPFAM" id="SSF90123">
    <property type="entry name" value="ABC transporter transmembrane region"/>
    <property type="match status" value="1"/>
</dbReference>
<dbReference type="RefSeq" id="WP_154344803.1">
    <property type="nucleotide sequence ID" value="NZ_WKJD01000004.1"/>
</dbReference>
<sequence length="613" mass="63269">MPPTASSRSGRRSVPDRSRPVLRQAVPPVRRLVPSVLLGMLAGLSSVALLASSAWLIARAAEQPPVLYLSLGVVGVRAFALGRAVFRYLERLAGHDAAFRQLAEIRVGVFERMLPLAPDGLASSRRGDLLSRFVGDVDELQNVSLRIVQPVASAVIVLAAAFAGLAWLAPGAAVAVTVVLVIGIGGAVLAQVLLAARADDRLAPLRGELQAAVVEHVQALDVLVAFGAADAGRDRIRRLGRRLERATRARASAVGLAAAAMSAVGAFAAAASLGAAQPLLEGGRIDGPTFAVLCLVPLAIAEVAAAIPVALGSLRVVRASARRVADAVPEVVPPEIPARRQGERVATSGSRSLTPAPGGRGVPAIALRGASARWPAITGDMTAPGAAGASARPALAPLDLDLVSGERVLVAGPSGSGKTTLAHVLVRFLEYGGSYRIGGVEARDLDPRDVRRTVGLVEQRPWLFDEDLRQNLVFARDTATDAELLDVLERVGLAEWAAARGGLDARVGERGALVSGGQAQRIALARAMLADFPVLVLDEPTASVDPAQADELLTDLLAAAGDRSVVLISHTGAPTGLVDRAVALGAEEIGPAGSVDEDSVRIAHGRCGERGTP</sequence>
<dbReference type="GO" id="GO:0005886">
    <property type="term" value="C:plasma membrane"/>
    <property type="evidence" value="ECO:0007669"/>
    <property type="project" value="UniProtKB-SubCell"/>
</dbReference>
<reference evidence="11 12" key="1">
    <citation type="submission" date="2019-11" db="EMBL/GenBank/DDBJ databases">
        <title>Agromyces kandeliae sp. nov., isolated from mangrove soil.</title>
        <authorList>
            <person name="Wang R."/>
        </authorList>
    </citation>
    <scope>NUCLEOTIDE SEQUENCE [LARGE SCALE GENOMIC DNA]</scope>
    <source>
        <strain evidence="11 12">Q22</strain>
    </source>
</reference>
<dbReference type="SUPFAM" id="SSF52540">
    <property type="entry name" value="P-loop containing nucleoside triphosphate hydrolases"/>
    <property type="match status" value="1"/>
</dbReference>
<dbReference type="Pfam" id="PF00005">
    <property type="entry name" value="ABC_tran"/>
    <property type="match status" value="1"/>
</dbReference>
<dbReference type="Gene3D" id="3.40.50.300">
    <property type="entry name" value="P-loop containing nucleotide triphosphate hydrolases"/>
    <property type="match status" value="1"/>
</dbReference>
<keyword evidence="2 8" id="KW-0812">Transmembrane</keyword>
<feature type="transmembrane region" description="Helical" evidence="8">
    <location>
        <begin position="251"/>
        <end position="270"/>
    </location>
</feature>
<feature type="transmembrane region" description="Helical" evidence="8">
    <location>
        <begin position="32"/>
        <end position="55"/>
    </location>
</feature>
<dbReference type="Proteomes" id="UP000476511">
    <property type="component" value="Unassembled WGS sequence"/>
</dbReference>
<dbReference type="SMART" id="SM00382">
    <property type="entry name" value="AAA"/>
    <property type="match status" value="1"/>
</dbReference>
<protein>
    <submittedName>
        <fullName evidence="11">Thiol reductant ABC exporter subunit CydC</fullName>
    </submittedName>
</protein>
<accession>A0A6L5QXA4</accession>
<feature type="domain" description="ABC transporter" evidence="9">
    <location>
        <begin position="376"/>
        <end position="611"/>
    </location>
</feature>
<evidence type="ECO:0000256" key="5">
    <source>
        <dbReference type="ARBA" id="ARBA00022989"/>
    </source>
</evidence>
<dbReference type="Gene3D" id="1.20.1560.10">
    <property type="entry name" value="ABC transporter type 1, transmembrane domain"/>
    <property type="match status" value="1"/>
</dbReference>
<evidence type="ECO:0000259" key="10">
    <source>
        <dbReference type="PROSITE" id="PS50929"/>
    </source>
</evidence>
<evidence type="ECO:0000256" key="1">
    <source>
        <dbReference type="ARBA" id="ARBA00004651"/>
    </source>
</evidence>
<dbReference type="PROSITE" id="PS00211">
    <property type="entry name" value="ABC_TRANSPORTER_1"/>
    <property type="match status" value="1"/>
</dbReference>
<keyword evidence="5 8" id="KW-1133">Transmembrane helix</keyword>
<keyword evidence="4" id="KW-0067">ATP-binding</keyword>
<feature type="region of interest" description="Disordered" evidence="7">
    <location>
        <begin position="339"/>
        <end position="358"/>
    </location>
</feature>
<dbReference type="InterPro" id="IPR003593">
    <property type="entry name" value="AAA+_ATPase"/>
</dbReference>
<evidence type="ECO:0000259" key="9">
    <source>
        <dbReference type="PROSITE" id="PS50893"/>
    </source>
</evidence>
<dbReference type="GO" id="GO:0045454">
    <property type="term" value="P:cell redox homeostasis"/>
    <property type="evidence" value="ECO:0007669"/>
    <property type="project" value="InterPro"/>
</dbReference>
<evidence type="ECO:0000313" key="11">
    <source>
        <dbReference type="EMBL" id="MRX42436.1"/>
    </source>
</evidence>
<organism evidence="11 12">
    <name type="scientific">Agromyces kandeliae</name>
    <dbReference type="NCBI Taxonomy" id="2666141"/>
    <lineage>
        <taxon>Bacteria</taxon>
        <taxon>Bacillati</taxon>
        <taxon>Actinomycetota</taxon>
        <taxon>Actinomycetes</taxon>
        <taxon>Micrococcales</taxon>
        <taxon>Microbacteriaceae</taxon>
        <taxon>Agromyces</taxon>
    </lineage>
</organism>
<dbReference type="EMBL" id="WKJD01000004">
    <property type="protein sequence ID" value="MRX42436.1"/>
    <property type="molecule type" value="Genomic_DNA"/>
</dbReference>
<dbReference type="InterPro" id="IPR014223">
    <property type="entry name" value="ABC_CydC/D"/>
</dbReference>
<dbReference type="PROSITE" id="PS50929">
    <property type="entry name" value="ABC_TM1F"/>
    <property type="match status" value="1"/>
</dbReference>
<keyword evidence="3" id="KW-0547">Nucleotide-binding</keyword>
<gene>
    <name evidence="11" type="primary">cydC</name>
    <name evidence="11" type="ORF">GJR97_01710</name>
</gene>
<dbReference type="InterPro" id="IPR039421">
    <property type="entry name" value="Type_1_exporter"/>
</dbReference>
<dbReference type="PANTHER" id="PTHR24221:SF590">
    <property type="entry name" value="COMPONENT LINKED WITH THE ASSEMBLY OF CYTOCHROME' TRANSPORT TRANSMEMBRANE ATP-BINDING PROTEIN ABC TRANSPORTER CYDD-RELATED"/>
    <property type="match status" value="1"/>
</dbReference>
<proteinExistence type="predicted"/>
<keyword evidence="6 8" id="KW-0472">Membrane</keyword>
<dbReference type="InterPro" id="IPR027417">
    <property type="entry name" value="P-loop_NTPase"/>
</dbReference>
<dbReference type="GO" id="GO:0016887">
    <property type="term" value="F:ATP hydrolysis activity"/>
    <property type="evidence" value="ECO:0007669"/>
    <property type="project" value="InterPro"/>
</dbReference>
<dbReference type="NCBIfam" id="TIGR02868">
    <property type="entry name" value="CydC"/>
    <property type="match status" value="1"/>
</dbReference>
<feature type="transmembrane region" description="Helical" evidence="8">
    <location>
        <begin position="290"/>
        <end position="314"/>
    </location>
</feature>
<evidence type="ECO:0000256" key="8">
    <source>
        <dbReference type="SAM" id="Phobius"/>
    </source>
</evidence>
<dbReference type="InterPro" id="IPR003439">
    <property type="entry name" value="ABC_transporter-like_ATP-bd"/>
</dbReference>
<evidence type="ECO:0000256" key="3">
    <source>
        <dbReference type="ARBA" id="ARBA00022741"/>
    </source>
</evidence>
<evidence type="ECO:0000256" key="6">
    <source>
        <dbReference type="ARBA" id="ARBA00023136"/>
    </source>
</evidence>
<dbReference type="PROSITE" id="PS50893">
    <property type="entry name" value="ABC_TRANSPORTER_2"/>
    <property type="match status" value="1"/>
</dbReference>
<comment type="caution">
    <text evidence="11">The sequence shown here is derived from an EMBL/GenBank/DDBJ whole genome shotgun (WGS) entry which is preliminary data.</text>
</comment>
<dbReference type="GO" id="GO:0034775">
    <property type="term" value="P:glutathione transmembrane transport"/>
    <property type="evidence" value="ECO:0007669"/>
    <property type="project" value="InterPro"/>
</dbReference>
<dbReference type="InterPro" id="IPR017871">
    <property type="entry name" value="ABC_transporter-like_CS"/>
</dbReference>
<dbReference type="InterPro" id="IPR036640">
    <property type="entry name" value="ABC1_TM_sf"/>
</dbReference>
<comment type="subcellular location">
    <subcellularLocation>
        <location evidence="1">Cell membrane</location>
        <topology evidence="1">Multi-pass membrane protein</topology>
    </subcellularLocation>
</comment>